<dbReference type="GO" id="GO:0019005">
    <property type="term" value="C:SCF ubiquitin ligase complex"/>
    <property type="evidence" value="ECO:0007669"/>
    <property type="project" value="TreeGrafter"/>
</dbReference>
<organism evidence="2 3">
    <name type="scientific">Cylindrotheca closterium</name>
    <dbReference type="NCBI Taxonomy" id="2856"/>
    <lineage>
        <taxon>Eukaryota</taxon>
        <taxon>Sar</taxon>
        <taxon>Stramenopiles</taxon>
        <taxon>Ochrophyta</taxon>
        <taxon>Bacillariophyta</taxon>
        <taxon>Bacillariophyceae</taxon>
        <taxon>Bacillariophycidae</taxon>
        <taxon>Bacillariales</taxon>
        <taxon>Bacillariaceae</taxon>
        <taxon>Cylindrotheca</taxon>
    </lineage>
</organism>
<protein>
    <recommendedName>
        <fullName evidence="1">F-box domain-containing protein</fullName>
    </recommendedName>
</protein>
<dbReference type="InterPro" id="IPR001810">
    <property type="entry name" value="F-box_dom"/>
</dbReference>
<dbReference type="EMBL" id="CAKOGP040000224">
    <property type="protein sequence ID" value="CAJ1932475.1"/>
    <property type="molecule type" value="Genomic_DNA"/>
</dbReference>
<dbReference type="AlphaFoldDB" id="A0AAD2CH21"/>
<keyword evidence="3" id="KW-1185">Reference proteome</keyword>
<evidence type="ECO:0000313" key="2">
    <source>
        <dbReference type="EMBL" id="CAJ1932475.1"/>
    </source>
</evidence>
<dbReference type="Pfam" id="PF12937">
    <property type="entry name" value="F-box-like"/>
    <property type="match status" value="1"/>
</dbReference>
<feature type="domain" description="F-box" evidence="1">
    <location>
        <begin position="66"/>
        <end position="105"/>
    </location>
</feature>
<sequence length="169" mass="19202">MKRIRNNDQEPQNKNETACSSYELALVPRDHIHIPLTHHQIMANLRLISELSSVNKSSEPTPIFRLNDVIPNILSFCDGSTLARAACVCTEWRDLCNRNELWENLCRQTFGVSAQQLTPSPDPVKELYVLSHLHLRATWSSALQSSMPIRAVPNVIPLGNMMMMMRPLL</sequence>
<dbReference type="Gene3D" id="1.20.1280.50">
    <property type="match status" value="1"/>
</dbReference>
<dbReference type="InterPro" id="IPR036047">
    <property type="entry name" value="F-box-like_dom_sf"/>
</dbReference>
<comment type="caution">
    <text evidence="2">The sequence shown here is derived from an EMBL/GenBank/DDBJ whole genome shotgun (WGS) entry which is preliminary data.</text>
</comment>
<dbReference type="PANTHER" id="PTHR12874">
    <property type="entry name" value="F-BOX ONLY PROTEIN 48-RELATED"/>
    <property type="match status" value="1"/>
</dbReference>
<dbReference type="SUPFAM" id="SSF81383">
    <property type="entry name" value="F-box domain"/>
    <property type="match status" value="1"/>
</dbReference>
<evidence type="ECO:0000259" key="1">
    <source>
        <dbReference type="SMART" id="SM00256"/>
    </source>
</evidence>
<name>A0AAD2CH21_9STRA</name>
<reference evidence="2" key="1">
    <citation type="submission" date="2023-08" db="EMBL/GenBank/DDBJ databases">
        <authorList>
            <person name="Audoor S."/>
            <person name="Bilcke G."/>
        </authorList>
    </citation>
    <scope>NUCLEOTIDE SEQUENCE</scope>
</reference>
<dbReference type="GO" id="GO:0005737">
    <property type="term" value="C:cytoplasm"/>
    <property type="evidence" value="ECO:0007669"/>
    <property type="project" value="TreeGrafter"/>
</dbReference>
<dbReference type="GO" id="GO:0031146">
    <property type="term" value="P:SCF-dependent proteasomal ubiquitin-dependent protein catabolic process"/>
    <property type="evidence" value="ECO:0007669"/>
    <property type="project" value="TreeGrafter"/>
</dbReference>
<gene>
    <name evidence="2" type="ORF">CYCCA115_LOCUS2855</name>
</gene>
<dbReference type="SMART" id="SM00256">
    <property type="entry name" value="FBOX"/>
    <property type="match status" value="1"/>
</dbReference>
<accession>A0AAD2CH21</accession>
<dbReference type="Proteomes" id="UP001295423">
    <property type="component" value="Unassembled WGS sequence"/>
</dbReference>
<proteinExistence type="predicted"/>
<evidence type="ECO:0000313" key="3">
    <source>
        <dbReference type="Proteomes" id="UP001295423"/>
    </source>
</evidence>
<dbReference type="PANTHER" id="PTHR12874:SF9">
    <property type="entry name" value="F-BOX ONLY PROTEIN 48"/>
    <property type="match status" value="1"/>
</dbReference>